<keyword evidence="6 7" id="KW-0326">Glycosidase</keyword>
<dbReference type="GO" id="GO:0005975">
    <property type="term" value="P:carbohydrate metabolic process"/>
    <property type="evidence" value="ECO:0007669"/>
    <property type="project" value="InterPro"/>
</dbReference>
<dbReference type="InterPro" id="IPR041233">
    <property type="entry name" value="Melibiase_C"/>
</dbReference>
<dbReference type="Gene3D" id="3.20.20.70">
    <property type="entry name" value="Aldolase class I"/>
    <property type="match status" value="1"/>
</dbReference>
<organism evidence="9 10">
    <name type="scientific">Prymnesium parvum</name>
    <name type="common">Toxic golden alga</name>
    <dbReference type="NCBI Taxonomy" id="97485"/>
    <lineage>
        <taxon>Eukaryota</taxon>
        <taxon>Haptista</taxon>
        <taxon>Haptophyta</taxon>
        <taxon>Prymnesiophyceae</taxon>
        <taxon>Prymnesiales</taxon>
        <taxon>Prymnesiaceae</taxon>
        <taxon>Prymnesium</taxon>
    </lineage>
</organism>
<keyword evidence="7" id="KW-1015">Disulfide bond</keyword>
<dbReference type="GO" id="GO:0004557">
    <property type="term" value="F:alpha-galactosidase activity"/>
    <property type="evidence" value="ECO:0007669"/>
    <property type="project" value="UniProtKB-EC"/>
</dbReference>
<dbReference type="EC" id="3.2.1.22" evidence="3 7"/>
<evidence type="ECO:0000256" key="5">
    <source>
        <dbReference type="ARBA" id="ARBA00022801"/>
    </source>
</evidence>
<dbReference type="InterPro" id="IPR002241">
    <property type="entry name" value="Glyco_hydro_27"/>
</dbReference>
<sequence>MALLAILSFANENGLARTPPMGWRSWNLYGANVNQTLMQRVMDGMVRRDRLVDGVPTSLCDLGYCDVGLDDNWQQCGSYGAEGYTYHDEQGNPIVNTHRFPSFKNMTSYAHALGLTSGWYGNNCICQDKKTAASKFYAGDVKALREYGFDSIKLDGCGAQVDLQLWDDLIKATAPTTGRKAIMVENCHWGSVVPFEPTATWCPWNFFRTSGDIRAAYASVVGNLQTTIKYATSGLSRPGCWAYPDMLEVGCKHGPGGESDKGLTPTETKAHFAAWAIISSPLTLSHDVNDPNITDQIWDVITNKEAIAVNQAWAGHSGSPFKQSDEIIILDEINYAALPRHSKVEKHYSLGPTAVAAYQFLYKPLERASEVSGSPRTAVLMMNHAILEMTMTLKFSEIPGVTCTTCQIRDIWAKKDLGTFNGNYTVTVAPHDAPFLIISDPTSRKLA</sequence>
<proteinExistence type="inferred from homology"/>
<name>A0AB34JQ36_PRYPA</name>
<dbReference type="Pfam" id="PF17801">
    <property type="entry name" value="Melibiase_C"/>
    <property type="match status" value="1"/>
</dbReference>
<evidence type="ECO:0000313" key="9">
    <source>
        <dbReference type="EMBL" id="KAL1523571.1"/>
    </source>
</evidence>
<dbReference type="PANTHER" id="PTHR11452:SF33">
    <property type="entry name" value="ALPHA-GALACTOSIDASE 2"/>
    <property type="match status" value="1"/>
</dbReference>
<dbReference type="PRINTS" id="PR00740">
    <property type="entry name" value="GLHYDRLASE27"/>
</dbReference>
<dbReference type="InterPro" id="IPR013780">
    <property type="entry name" value="Glyco_hydro_b"/>
</dbReference>
<reference evidence="9 10" key="1">
    <citation type="journal article" date="2024" name="Science">
        <title>Giant polyketide synthase enzymes in the biosynthesis of giant marine polyether toxins.</title>
        <authorList>
            <person name="Fallon T.R."/>
            <person name="Shende V.V."/>
            <person name="Wierzbicki I.H."/>
            <person name="Pendleton A.L."/>
            <person name="Watervoot N.F."/>
            <person name="Auber R.P."/>
            <person name="Gonzalez D.J."/>
            <person name="Wisecaver J.H."/>
            <person name="Moore B.S."/>
        </authorList>
    </citation>
    <scope>NUCLEOTIDE SEQUENCE [LARGE SCALE GENOMIC DNA]</scope>
    <source>
        <strain evidence="9 10">12B1</strain>
    </source>
</reference>
<dbReference type="EMBL" id="JBGBPQ010000005">
    <property type="protein sequence ID" value="KAL1523571.1"/>
    <property type="molecule type" value="Genomic_DNA"/>
</dbReference>
<evidence type="ECO:0000313" key="10">
    <source>
        <dbReference type="Proteomes" id="UP001515480"/>
    </source>
</evidence>
<keyword evidence="4" id="KW-0732">Signal</keyword>
<evidence type="ECO:0000256" key="6">
    <source>
        <dbReference type="ARBA" id="ARBA00023295"/>
    </source>
</evidence>
<keyword evidence="10" id="KW-1185">Reference proteome</keyword>
<dbReference type="PANTHER" id="PTHR11452">
    <property type="entry name" value="ALPHA-GALACTOSIDASE/ALPHA-N-ACETYLGALACTOSAMINIDASE"/>
    <property type="match status" value="1"/>
</dbReference>
<evidence type="ECO:0000256" key="2">
    <source>
        <dbReference type="ARBA" id="ARBA00009743"/>
    </source>
</evidence>
<comment type="catalytic activity">
    <reaction evidence="1 7">
        <text>Hydrolysis of terminal, non-reducing alpha-D-galactose residues in alpha-D-galactosides, including galactose oligosaccharides, galactomannans and galactolipids.</text>
        <dbReference type="EC" id="3.2.1.22"/>
    </reaction>
</comment>
<keyword evidence="5 7" id="KW-0378">Hydrolase</keyword>
<dbReference type="SUPFAM" id="SSF51011">
    <property type="entry name" value="Glycosyl hydrolase domain"/>
    <property type="match status" value="1"/>
</dbReference>
<dbReference type="Pfam" id="PF16499">
    <property type="entry name" value="Melibiase_2"/>
    <property type="match status" value="1"/>
</dbReference>
<gene>
    <name evidence="9" type="ORF">AB1Y20_018507</name>
</gene>
<evidence type="ECO:0000259" key="8">
    <source>
        <dbReference type="Pfam" id="PF17801"/>
    </source>
</evidence>
<dbReference type="Gene3D" id="2.60.40.1180">
    <property type="entry name" value="Golgi alpha-mannosidase II"/>
    <property type="match status" value="1"/>
</dbReference>
<dbReference type="SUPFAM" id="SSF51445">
    <property type="entry name" value="(Trans)glycosidases"/>
    <property type="match status" value="1"/>
</dbReference>
<feature type="domain" description="Alpha galactosidase C-terminal" evidence="8">
    <location>
        <begin position="374"/>
        <end position="436"/>
    </location>
</feature>
<evidence type="ECO:0000256" key="1">
    <source>
        <dbReference type="ARBA" id="ARBA00001255"/>
    </source>
</evidence>
<dbReference type="Proteomes" id="UP001515480">
    <property type="component" value="Unassembled WGS sequence"/>
</dbReference>
<protein>
    <recommendedName>
        <fullName evidence="3 7">Alpha-galactosidase</fullName>
        <ecNumber evidence="3 7">3.2.1.22</ecNumber>
    </recommendedName>
    <alternativeName>
        <fullName evidence="7">Melibiase</fullName>
    </alternativeName>
</protein>
<evidence type="ECO:0000256" key="4">
    <source>
        <dbReference type="ARBA" id="ARBA00022729"/>
    </source>
</evidence>
<dbReference type="CDD" id="cd14792">
    <property type="entry name" value="GH27"/>
    <property type="match status" value="1"/>
</dbReference>
<comment type="similarity">
    <text evidence="2 7">Belongs to the glycosyl hydrolase 27 family.</text>
</comment>
<dbReference type="InterPro" id="IPR017853">
    <property type="entry name" value="GH"/>
</dbReference>
<dbReference type="InterPro" id="IPR013785">
    <property type="entry name" value="Aldolase_TIM"/>
</dbReference>
<dbReference type="AlphaFoldDB" id="A0AB34JQ36"/>
<accession>A0AB34JQ36</accession>
<comment type="caution">
    <text evidence="9">The sequence shown here is derived from an EMBL/GenBank/DDBJ whole genome shotgun (WGS) entry which is preliminary data.</text>
</comment>
<evidence type="ECO:0000256" key="3">
    <source>
        <dbReference type="ARBA" id="ARBA00012755"/>
    </source>
</evidence>
<evidence type="ECO:0000256" key="7">
    <source>
        <dbReference type="RuleBase" id="RU361168"/>
    </source>
</evidence>